<dbReference type="AlphaFoldDB" id="A0A517TD92"/>
<dbReference type="Gene3D" id="3.30.700.10">
    <property type="entry name" value="Glycoprotein, Type 4 Pilin"/>
    <property type="match status" value="1"/>
</dbReference>
<dbReference type="InterPro" id="IPR027558">
    <property type="entry name" value="Pre_pil_HX9DG_C"/>
</dbReference>
<dbReference type="PANTHER" id="PTHR30093">
    <property type="entry name" value="GENERAL SECRETION PATHWAY PROTEIN G"/>
    <property type="match status" value="1"/>
</dbReference>
<name>A0A517TD92_9PLAN</name>
<evidence type="ECO:0000313" key="3">
    <source>
        <dbReference type="Proteomes" id="UP000319976"/>
    </source>
</evidence>
<dbReference type="Pfam" id="PF07596">
    <property type="entry name" value="SBP_bac_10"/>
    <property type="match status" value="1"/>
</dbReference>
<sequence length="317" mass="34400">MSIPTRRAFTLVELLVVIAIISTLIALLLPAVQQAREAARRSHCKNNLKQVGLAIHNYHDNFGMFPIGSSQWGPGNVLQSDRRGYIGWAISILPFIEQQNLFHQYNSNADNRSSSNQSVREAFVNTYNCPSDPGTTQIHIPATGGCCGRSWAASSYRGVSGRMNPSNGAFWDDTYWLQTGGLEEVDRGPLGVIGYGFRPVRFRNITDGTSNTLLVGEATTITTPTRGTFWAHSYTSYALSSITVGYSAETFGITDYQACSDATSGGNPCKRFFGSLHVGGVQFVNCDGSVGFISENIDRELLGNLACIADGNVIGQF</sequence>
<accession>A0A517TD92</accession>
<proteinExistence type="predicted"/>
<feature type="domain" description="DUF1559" evidence="1">
    <location>
        <begin position="33"/>
        <end position="300"/>
    </location>
</feature>
<evidence type="ECO:0000313" key="2">
    <source>
        <dbReference type="EMBL" id="QDT66339.1"/>
    </source>
</evidence>
<dbReference type="OrthoDB" id="255848at2"/>
<protein>
    <recommendedName>
        <fullName evidence="1">DUF1559 domain-containing protein</fullName>
    </recommendedName>
</protein>
<dbReference type="InterPro" id="IPR012902">
    <property type="entry name" value="N_methyl_site"/>
</dbReference>
<dbReference type="Pfam" id="PF07963">
    <property type="entry name" value="N_methyl"/>
    <property type="match status" value="1"/>
</dbReference>
<dbReference type="InterPro" id="IPR045584">
    <property type="entry name" value="Pilin-like"/>
</dbReference>
<dbReference type="InterPro" id="IPR011453">
    <property type="entry name" value="DUF1559"/>
</dbReference>
<dbReference type="EMBL" id="CP036316">
    <property type="protein sequence ID" value="QDT66339.1"/>
    <property type="molecule type" value="Genomic_DNA"/>
</dbReference>
<gene>
    <name evidence="2" type="ORF">V22_36050</name>
</gene>
<evidence type="ECO:0000259" key="1">
    <source>
        <dbReference type="Pfam" id="PF07596"/>
    </source>
</evidence>
<reference evidence="2 3" key="1">
    <citation type="submission" date="2019-02" db="EMBL/GenBank/DDBJ databases">
        <title>Deep-cultivation of Planctomycetes and their phenomic and genomic characterization uncovers novel biology.</title>
        <authorList>
            <person name="Wiegand S."/>
            <person name="Jogler M."/>
            <person name="Boedeker C."/>
            <person name="Pinto D."/>
            <person name="Vollmers J."/>
            <person name="Rivas-Marin E."/>
            <person name="Kohn T."/>
            <person name="Peeters S.H."/>
            <person name="Heuer A."/>
            <person name="Rast P."/>
            <person name="Oberbeckmann S."/>
            <person name="Bunk B."/>
            <person name="Jeske O."/>
            <person name="Meyerdierks A."/>
            <person name="Storesund J.E."/>
            <person name="Kallscheuer N."/>
            <person name="Luecker S."/>
            <person name="Lage O.M."/>
            <person name="Pohl T."/>
            <person name="Merkel B.J."/>
            <person name="Hornburger P."/>
            <person name="Mueller R.-W."/>
            <person name="Bruemmer F."/>
            <person name="Labrenz M."/>
            <person name="Spormann A.M."/>
            <person name="Op den Camp H."/>
            <person name="Overmann J."/>
            <person name="Amann R."/>
            <person name="Jetten M.S.M."/>
            <person name="Mascher T."/>
            <person name="Medema M.H."/>
            <person name="Devos D.P."/>
            <person name="Kaster A.-K."/>
            <person name="Ovreas L."/>
            <person name="Rohde M."/>
            <person name="Galperin M.Y."/>
            <person name="Jogler C."/>
        </authorList>
    </citation>
    <scope>NUCLEOTIDE SEQUENCE [LARGE SCALE GENOMIC DNA]</scope>
    <source>
        <strain evidence="2 3">V22</strain>
    </source>
</reference>
<dbReference type="SUPFAM" id="SSF54523">
    <property type="entry name" value="Pili subunits"/>
    <property type="match status" value="1"/>
</dbReference>
<dbReference type="NCBIfam" id="TIGR04294">
    <property type="entry name" value="pre_pil_HX9DG"/>
    <property type="match status" value="1"/>
</dbReference>
<dbReference type="RefSeq" id="WP_145267238.1">
    <property type="nucleotide sequence ID" value="NZ_CP036316.1"/>
</dbReference>
<organism evidence="2 3">
    <name type="scientific">Calycomorphotria hydatis</name>
    <dbReference type="NCBI Taxonomy" id="2528027"/>
    <lineage>
        <taxon>Bacteria</taxon>
        <taxon>Pseudomonadati</taxon>
        <taxon>Planctomycetota</taxon>
        <taxon>Planctomycetia</taxon>
        <taxon>Planctomycetales</taxon>
        <taxon>Planctomycetaceae</taxon>
        <taxon>Calycomorphotria</taxon>
    </lineage>
</organism>
<keyword evidence="3" id="KW-1185">Reference proteome</keyword>
<dbReference type="KEGG" id="chya:V22_36050"/>
<dbReference type="NCBIfam" id="TIGR02532">
    <property type="entry name" value="IV_pilin_GFxxxE"/>
    <property type="match status" value="1"/>
</dbReference>
<dbReference type="PANTHER" id="PTHR30093:SF2">
    <property type="entry name" value="TYPE II SECRETION SYSTEM PROTEIN H"/>
    <property type="match status" value="1"/>
</dbReference>
<dbReference type="Proteomes" id="UP000319976">
    <property type="component" value="Chromosome"/>
</dbReference>